<evidence type="ECO:0000256" key="8">
    <source>
        <dbReference type="ARBA" id="ARBA00030473"/>
    </source>
</evidence>
<reference evidence="15" key="1">
    <citation type="submission" date="2018-04" db="EMBL/GenBank/DDBJ databases">
        <authorList>
            <person name="Watanabe M."/>
            <person name="Kojima H."/>
        </authorList>
    </citation>
    <scope>NUCLEOTIDE SEQUENCE [LARGE SCALE GENOMIC DNA]</scope>
    <source>
        <strain evidence="15">Dysh456</strain>
    </source>
</reference>
<dbReference type="InterPro" id="IPR008928">
    <property type="entry name" value="6-hairpin_glycosidase_sf"/>
</dbReference>
<protein>
    <recommendedName>
        <fullName evidence="4">Trehalase</fullName>
        <ecNumber evidence="3">3.2.1.28</ecNumber>
    </recommendedName>
    <alternativeName>
        <fullName evidence="8">Alpha,alpha-trehalase</fullName>
    </alternativeName>
    <alternativeName>
        <fullName evidence="9">Alpha,alpha-trehalose glucohydrolase</fullName>
    </alternativeName>
</protein>
<evidence type="ECO:0000256" key="10">
    <source>
        <dbReference type="ARBA" id="ARBA00053030"/>
    </source>
</evidence>
<organism evidence="14 15">
    <name type="scientific">Aerosticca soli</name>
    <dbReference type="NCBI Taxonomy" id="2010829"/>
    <lineage>
        <taxon>Bacteria</taxon>
        <taxon>Pseudomonadati</taxon>
        <taxon>Pseudomonadota</taxon>
        <taxon>Gammaproteobacteria</taxon>
        <taxon>Lysobacterales</taxon>
        <taxon>Rhodanobacteraceae</taxon>
        <taxon>Aerosticca</taxon>
    </lineage>
</organism>
<feature type="domain" description="GH15-like" evidence="12">
    <location>
        <begin position="223"/>
        <end position="585"/>
    </location>
</feature>
<keyword evidence="5" id="KW-0378">Hydrolase</keyword>
<evidence type="ECO:0000256" key="5">
    <source>
        <dbReference type="ARBA" id="ARBA00022801"/>
    </source>
</evidence>
<dbReference type="InterPro" id="IPR012341">
    <property type="entry name" value="6hp_glycosidase-like_sf"/>
</dbReference>
<comment type="similarity">
    <text evidence="2">Belongs to the glycosyl hydrolase 15 family.</text>
</comment>
<dbReference type="PANTHER" id="PTHR31616:SF0">
    <property type="entry name" value="GLUCAN 1,4-ALPHA-GLUCOSIDASE"/>
    <property type="match status" value="1"/>
</dbReference>
<comment type="cofactor">
    <cofactor evidence="10">
        <name>phosphate</name>
        <dbReference type="ChEBI" id="CHEBI:43474"/>
    </cofactor>
</comment>
<dbReference type="Pfam" id="PF19291">
    <property type="entry name" value="TREH_N"/>
    <property type="match status" value="1"/>
</dbReference>
<dbReference type="Gene3D" id="1.50.10.10">
    <property type="match status" value="1"/>
</dbReference>
<evidence type="ECO:0000256" key="1">
    <source>
        <dbReference type="ARBA" id="ARBA00001576"/>
    </source>
</evidence>
<dbReference type="SUPFAM" id="SSF48208">
    <property type="entry name" value="Six-hairpin glycosidases"/>
    <property type="match status" value="1"/>
</dbReference>
<reference evidence="15" key="2">
    <citation type="submission" date="2018-06" db="EMBL/GenBank/DDBJ databases">
        <title>Genome sequence of Rhodanobacteraceae bacterium strain Dysh456.</title>
        <authorList>
            <person name="Fukui M."/>
        </authorList>
    </citation>
    <scope>NUCLEOTIDE SEQUENCE [LARGE SCALE GENOMIC DNA]</scope>
    <source>
        <strain evidence="15">Dysh456</strain>
    </source>
</reference>
<evidence type="ECO:0000313" key="14">
    <source>
        <dbReference type="EMBL" id="BBD80691.1"/>
    </source>
</evidence>
<evidence type="ECO:0000256" key="2">
    <source>
        <dbReference type="ARBA" id="ARBA00006188"/>
    </source>
</evidence>
<evidence type="ECO:0000256" key="3">
    <source>
        <dbReference type="ARBA" id="ARBA00012757"/>
    </source>
</evidence>
<dbReference type="PANTHER" id="PTHR31616">
    <property type="entry name" value="TREHALASE"/>
    <property type="match status" value="1"/>
</dbReference>
<dbReference type="InterPro" id="IPR011613">
    <property type="entry name" value="GH15-like"/>
</dbReference>
<evidence type="ECO:0000256" key="6">
    <source>
        <dbReference type="ARBA" id="ARBA00023277"/>
    </source>
</evidence>
<keyword evidence="7" id="KW-0326">Glycosidase</keyword>
<dbReference type="GO" id="GO:0004555">
    <property type="term" value="F:alpha,alpha-trehalase activity"/>
    <property type="evidence" value="ECO:0007669"/>
    <property type="project" value="UniProtKB-EC"/>
</dbReference>
<feature type="domain" description="Trehalase-like N-terminal" evidence="13">
    <location>
        <begin position="2"/>
        <end position="154"/>
    </location>
</feature>
<evidence type="ECO:0000256" key="7">
    <source>
        <dbReference type="ARBA" id="ARBA00023295"/>
    </source>
</evidence>
<proteinExistence type="inferred from homology"/>
<dbReference type="Pfam" id="PF00723">
    <property type="entry name" value="Glyco_hydro_15"/>
    <property type="match status" value="1"/>
</dbReference>
<dbReference type="FunFam" id="1.50.10.10:FF:000005">
    <property type="entry name" value="Glycosyl hydrolase, glucoamylase"/>
    <property type="match status" value="1"/>
</dbReference>
<dbReference type="EC" id="3.2.1.28" evidence="3"/>
<dbReference type="InterPro" id="IPR045582">
    <property type="entry name" value="Trehalase-like_N"/>
</dbReference>
<dbReference type="RefSeq" id="WP_126538854.1">
    <property type="nucleotide sequence ID" value="NZ_AP018560.1"/>
</dbReference>
<dbReference type="OrthoDB" id="3902805at2"/>
<keyword evidence="15" id="KW-1185">Reference proteome</keyword>
<gene>
    <name evidence="14" type="ORF">ALSL_2060</name>
</gene>
<evidence type="ECO:0000313" key="15">
    <source>
        <dbReference type="Proteomes" id="UP000270530"/>
    </source>
</evidence>
<dbReference type="Proteomes" id="UP000270530">
    <property type="component" value="Chromosome"/>
</dbReference>
<accession>A0A2Z6E7K7</accession>
<comment type="pathway">
    <text evidence="11">Glycan degradation; trehalose degradation; D-glucose from alpha,alpha-trehalose: step 1/1.</text>
</comment>
<name>A0A2Z6E7K7_9GAMM</name>
<comment type="catalytic activity">
    <reaction evidence="1">
        <text>alpha,alpha-trehalose + H2O = alpha-D-glucose + beta-D-glucose</text>
        <dbReference type="Rhea" id="RHEA:32675"/>
        <dbReference type="ChEBI" id="CHEBI:15377"/>
        <dbReference type="ChEBI" id="CHEBI:15903"/>
        <dbReference type="ChEBI" id="CHEBI:16551"/>
        <dbReference type="ChEBI" id="CHEBI:17925"/>
        <dbReference type="EC" id="3.2.1.28"/>
    </reaction>
</comment>
<evidence type="ECO:0000259" key="12">
    <source>
        <dbReference type="Pfam" id="PF00723"/>
    </source>
</evidence>
<dbReference type="EMBL" id="AP018560">
    <property type="protein sequence ID" value="BBD80691.1"/>
    <property type="molecule type" value="Genomic_DNA"/>
</dbReference>
<keyword evidence="6" id="KW-0119">Carbohydrate metabolism</keyword>
<evidence type="ECO:0000259" key="13">
    <source>
        <dbReference type="Pfam" id="PF19291"/>
    </source>
</evidence>
<evidence type="ECO:0000256" key="11">
    <source>
        <dbReference type="ARBA" id="ARBA00060615"/>
    </source>
</evidence>
<evidence type="ECO:0000256" key="4">
    <source>
        <dbReference type="ARBA" id="ARBA00019905"/>
    </source>
</evidence>
<evidence type="ECO:0000256" key="9">
    <source>
        <dbReference type="ARBA" id="ARBA00031637"/>
    </source>
</evidence>
<dbReference type="AlphaFoldDB" id="A0A2Z6E7K7"/>
<dbReference type="KEGG" id="rbd:ALSL_2060"/>
<sequence length="606" mass="67955">MSKPIEDYGYIGNTLTGALVARDGSIDWLCLPHYDDGACFAALLGGPEHGHWQLAPAGPVLRSSRRYVPGTAVLETTHETADGRVTVIDFMPFGEEEDHVELIRVVRGEAGHVRMRMQLTIRFDYGHIMPWVRRIEDVLVAMAGPDALRLYTPATLHGRGLHTVAEFSVGAGAYVPFVLAYDPSHRPARIPRDWDIQLKETLARWRDWSGRCRFDRPEGDPWREAVLRSLITLKALTFSPTGGIVAAPTTSLPEEPGGVRNWDYRYCWLRDATLTLYALLGAGYRDEAAAWSEWLMRAAGGDPGQLQVLYGLAGERRLTELELPWLPGYADSRPVRVGNAAYAQRQLDVAGELMDAFHAARKQGLQHGDGWGFQLALLERLEKVWREPDEGIWEVRGGARHFTFSRVMCWVAFDRGVRAVEDFGREGPVAHWRRIRKEIADDVHRHGWNERRQAFVQSYGSDTLDASLLLLAQVGFLPADDPRYVSTVEAIERELMVDGLVRRYRPERADDGLPGGEGMFLACSFWLADAYVLLGRRDDAVALFERLLALRNDLGLLAEEYDPRGGRQLGNFPQAFSHIALINTAYNLASAFGPAEQRADGDGKRR</sequence>
<dbReference type="GO" id="GO:0005993">
    <property type="term" value="P:trehalose catabolic process"/>
    <property type="evidence" value="ECO:0007669"/>
    <property type="project" value="UniProtKB-ARBA"/>
</dbReference>